<dbReference type="EMBL" id="CP007032">
    <property type="protein sequence ID" value="AHF06742.1"/>
    <property type="molecule type" value="Genomic_DNA"/>
</dbReference>
<dbReference type="RefSeq" id="WP_006715582.1">
    <property type="nucleotide sequence ID" value="NZ_CP007032.1"/>
</dbReference>
<dbReference type="GO" id="GO:0008817">
    <property type="term" value="F:corrinoid adenosyltransferase activity"/>
    <property type="evidence" value="ECO:0007669"/>
    <property type="project" value="InterPro"/>
</dbReference>
<evidence type="ECO:0000313" key="1">
    <source>
        <dbReference type="EMBL" id="AHF06742.1"/>
    </source>
</evidence>
<dbReference type="GO" id="GO:0005524">
    <property type="term" value="F:ATP binding"/>
    <property type="evidence" value="ECO:0007669"/>
    <property type="project" value="InterPro"/>
</dbReference>
<dbReference type="Gene3D" id="3.40.50.300">
    <property type="entry name" value="P-loop containing nucleotide triphosphate hydrolases"/>
    <property type="match status" value="1"/>
</dbReference>
<accession>W0E7K3</accession>
<evidence type="ECO:0000313" key="2">
    <source>
        <dbReference type="Proteomes" id="UP000010847"/>
    </source>
</evidence>
<dbReference type="OrthoDB" id="9810309at2"/>
<dbReference type="HOGENOM" id="CLU_088595_2_0_9"/>
<sequence>MVKLDQGLVQIYTGPSKGKTTAALGLAVRAVGHGFHVFILQFMKGITNYGELTGIQRLAPECCLEHFGTGKWVHKGMITQEDIIEAQKAFNRAREIMYSGQWDILILDEIINAIWFGLLSEDLVLELLEGKPPQVELILTGRNASQRLMDKAQLVTEMVQIKHPFEQGISARKGIEY</sequence>
<dbReference type="KEGG" id="dmt:DESME_06475"/>
<name>W0E7K3_9FIRM</name>
<dbReference type="Proteomes" id="UP000010847">
    <property type="component" value="Chromosome"/>
</dbReference>
<dbReference type="NCBIfam" id="TIGR00708">
    <property type="entry name" value="cobA"/>
    <property type="match status" value="1"/>
</dbReference>
<dbReference type="Pfam" id="PF02572">
    <property type="entry name" value="CobA_CobO_BtuR"/>
    <property type="match status" value="1"/>
</dbReference>
<keyword evidence="2" id="KW-1185">Reference proteome</keyword>
<dbReference type="InterPro" id="IPR003724">
    <property type="entry name" value="CblAdoTrfase_CobA"/>
</dbReference>
<dbReference type="AlphaFoldDB" id="W0E7K3"/>
<protein>
    <submittedName>
        <fullName evidence="1">Cobinamide adenolsyltransferase</fullName>
    </submittedName>
</protein>
<keyword evidence="1" id="KW-0808">Transferase</keyword>
<organism evidence="1 2">
    <name type="scientific">Desulfitobacterium metallireducens DSM 15288</name>
    <dbReference type="NCBI Taxonomy" id="871968"/>
    <lineage>
        <taxon>Bacteria</taxon>
        <taxon>Bacillati</taxon>
        <taxon>Bacillota</taxon>
        <taxon>Clostridia</taxon>
        <taxon>Eubacteriales</taxon>
        <taxon>Desulfitobacteriaceae</taxon>
        <taxon>Desulfitobacterium</taxon>
    </lineage>
</organism>
<dbReference type="CDD" id="cd00561">
    <property type="entry name" value="CobA_ACA"/>
    <property type="match status" value="1"/>
</dbReference>
<dbReference type="STRING" id="871968.DESME_06475"/>
<dbReference type="PANTHER" id="PTHR46638">
    <property type="entry name" value="CORRINOID ADENOSYLTRANSFERASE"/>
    <property type="match status" value="1"/>
</dbReference>
<dbReference type="InterPro" id="IPR027417">
    <property type="entry name" value="P-loop_NTPase"/>
</dbReference>
<gene>
    <name evidence="1" type="ORF">DESME_06475</name>
</gene>
<dbReference type="PIRSF" id="PIRSF015617">
    <property type="entry name" value="Adensltrnsf_CobA"/>
    <property type="match status" value="1"/>
</dbReference>
<dbReference type="PANTHER" id="PTHR46638:SF1">
    <property type="entry name" value="CORRINOID ADENOSYLTRANSFERASE"/>
    <property type="match status" value="1"/>
</dbReference>
<dbReference type="SUPFAM" id="SSF52540">
    <property type="entry name" value="P-loop containing nucleoside triphosphate hydrolases"/>
    <property type="match status" value="1"/>
</dbReference>
<dbReference type="eggNOG" id="COG2109">
    <property type="taxonomic scope" value="Bacteria"/>
</dbReference>
<reference evidence="1 2" key="1">
    <citation type="submission" date="2013-12" db="EMBL/GenBank/DDBJ databases">
        <authorList>
            <consortium name="DOE Joint Genome Institute"/>
            <person name="Smidt H."/>
            <person name="Huntemann M."/>
            <person name="Han J."/>
            <person name="Chen A."/>
            <person name="Kyrpides N."/>
            <person name="Mavromatis K."/>
            <person name="Markowitz V."/>
            <person name="Palaniappan K."/>
            <person name="Ivanova N."/>
            <person name="Schaumberg A."/>
            <person name="Pati A."/>
            <person name="Liolios K."/>
            <person name="Nordberg H.P."/>
            <person name="Cantor M.N."/>
            <person name="Hua S.X."/>
            <person name="Woyke T."/>
        </authorList>
    </citation>
    <scope>NUCLEOTIDE SEQUENCE [LARGE SCALE GENOMIC DNA]</scope>
    <source>
        <strain evidence="2">DSM 15288</strain>
    </source>
</reference>
<proteinExistence type="predicted"/>
<dbReference type="GO" id="GO:0009236">
    <property type="term" value="P:cobalamin biosynthetic process"/>
    <property type="evidence" value="ECO:0007669"/>
    <property type="project" value="InterPro"/>
</dbReference>